<comment type="caution">
    <text evidence="5">The sequence shown here is derived from an EMBL/GenBank/DDBJ whole genome shotgun (WGS) entry which is preliminary data.</text>
</comment>
<dbReference type="Gene3D" id="3.30.450.40">
    <property type="match status" value="1"/>
</dbReference>
<dbReference type="SUPFAM" id="SSF55781">
    <property type="entry name" value="GAF domain-like"/>
    <property type="match status" value="1"/>
</dbReference>
<dbReference type="RefSeq" id="WP_345469356.1">
    <property type="nucleotide sequence ID" value="NZ_BAABHF010000035.1"/>
</dbReference>
<keyword evidence="1" id="KW-0378">Hydrolase</keyword>
<feature type="domain" description="GAF" evidence="3">
    <location>
        <begin position="136"/>
        <end position="325"/>
    </location>
</feature>
<dbReference type="Proteomes" id="UP001500503">
    <property type="component" value="Unassembled WGS sequence"/>
</dbReference>
<dbReference type="Pfam" id="PF07228">
    <property type="entry name" value="SpoIIE"/>
    <property type="match status" value="1"/>
</dbReference>
<dbReference type="Pfam" id="PF13185">
    <property type="entry name" value="GAF_2"/>
    <property type="match status" value="1"/>
</dbReference>
<dbReference type="SMART" id="SM00065">
    <property type="entry name" value="GAF"/>
    <property type="match status" value="1"/>
</dbReference>
<dbReference type="InterPro" id="IPR003018">
    <property type="entry name" value="GAF"/>
</dbReference>
<protein>
    <submittedName>
        <fullName evidence="5">SpoIIE family protein phosphatase</fullName>
    </submittedName>
</protein>
<gene>
    <name evidence="5" type="ORF">GCM10023191_059180</name>
</gene>
<feature type="domain" description="PPM-type phosphatase" evidence="4">
    <location>
        <begin position="345"/>
        <end position="555"/>
    </location>
</feature>
<sequence length="576" mass="60999">MSQRIHHGPVTDPAAALTAVAEAMSRFGVAADERPGFLATVARAVRDHHPGGRLTLTVGESYLRATVGGGGGADRTATAPINADGGAGDDDAGRSVGVGWSGKGGGTALLDLIIEQHEALGWHRQELEQTNQGVLALHAELAETTERLRHAGEQQRRLLDAERAAHAAAEASRARLAFLAHAGAVLSESLDHEQILGRLRGIVVPRHASAMTAWLAREPGLLEPLPPTAGAERPPPLVEKAFASGRAQHATRAPGDEPAAAGVDTTFDRQQLLAIPLISRGTTLGVLAAEPPEDSFGAEDVVVFGELARLAAAATDNALRYERERDVAEILQRAMLTDLPAAGRLRFTARYLPAEAGLNVGGDWYDAFERPDGDIVAGVGDVTGHGLQAAALMGQLRTTLRAYAVDAGGPGEVLTRMHRMLSHLQPDDLATAVLVQVSPDGLLRWSNAGHPPPLVRAPDGTVTVLEGHDFLLGMPLEGADLREFGIRPEPGSIVLFYTDGLIERRGVPLGDGIDRLARALGRAKGDLDAVADSVLSEMLHDSAREDDTCLLMFRIGPRPEDPRRETENEDAVTDDP</sequence>
<feature type="compositionally biased region" description="Acidic residues" evidence="2">
    <location>
        <begin position="567"/>
        <end position="576"/>
    </location>
</feature>
<feature type="compositionally biased region" description="Basic and acidic residues" evidence="2">
    <location>
        <begin position="557"/>
        <end position="566"/>
    </location>
</feature>
<evidence type="ECO:0000256" key="1">
    <source>
        <dbReference type="ARBA" id="ARBA00022801"/>
    </source>
</evidence>
<evidence type="ECO:0000259" key="4">
    <source>
        <dbReference type="SMART" id="SM00331"/>
    </source>
</evidence>
<dbReference type="Gene3D" id="3.60.40.10">
    <property type="entry name" value="PPM-type phosphatase domain"/>
    <property type="match status" value="1"/>
</dbReference>
<dbReference type="SMART" id="SM00331">
    <property type="entry name" value="PP2C_SIG"/>
    <property type="match status" value="1"/>
</dbReference>
<dbReference type="InterPro" id="IPR029016">
    <property type="entry name" value="GAF-like_dom_sf"/>
</dbReference>
<keyword evidence="6" id="KW-1185">Reference proteome</keyword>
<organism evidence="5 6">
    <name type="scientific">Actinoallomurus oryzae</name>
    <dbReference type="NCBI Taxonomy" id="502180"/>
    <lineage>
        <taxon>Bacteria</taxon>
        <taxon>Bacillati</taxon>
        <taxon>Actinomycetota</taxon>
        <taxon>Actinomycetes</taxon>
        <taxon>Streptosporangiales</taxon>
        <taxon>Thermomonosporaceae</taxon>
        <taxon>Actinoallomurus</taxon>
    </lineage>
</organism>
<evidence type="ECO:0000259" key="3">
    <source>
        <dbReference type="SMART" id="SM00065"/>
    </source>
</evidence>
<feature type="region of interest" description="Disordered" evidence="2">
    <location>
        <begin position="555"/>
        <end position="576"/>
    </location>
</feature>
<proteinExistence type="predicted"/>
<dbReference type="PANTHER" id="PTHR43156:SF2">
    <property type="entry name" value="STAGE II SPORULATION PROTEIN E"/>
    <property type="match status" value="1"/>
</dbReference>
<dbReference type="InterPro" id="IPR052016">
    <property type="entry name" value="Bact_Sigma-Reg"/>
</dbReference>
<feature type="region of interest" description="Disordered" evidence="2">
    <location>
        <begin position="68"/>
        <end position="98"/>
    </location>
</feature>
<dbReference type="SUPFAM" id="SSF81606">
    <property type="entry name" value="PP2C-like"/>
    <property type="match status" value="1"/>
</dbReference>
<dbReference type="PANTHER" id="PTHR43156">
    <property type="entry name" value="STAGE II SPORULATION PROTEIN E-RELATED"/>
    <property type="match status" value="1"/>
</dbReference>
<dbReference type="EMBL" id="BAABHF010000035">
    <property type="protein sequence ID" value="GAA4504621.1"/>
    <property type="molecule type" value="Genomic_DNA"/>
</dbReference>
<dbReference type="InterPro" id="IPR036457">
    <property type="entry name" value="PPM-type-like_dom_sf"/>
</dbReference>
<dbReference type="InterPro" id="IPR001932">
    <property type="entry name" value="PPM-type_phosphatase-like_dom"/>
</dbReference>
<evidence type="ECO:0000313" key="6">
    <source>
        <dbReference type="Proteomes" id="UP001500503"/>
    </source>
</evidence>
<accession>A0ABP8QJU4</accession>
<evidence type="ECO:0000313" key="5">
    <source>
        <dbReference type="EMBL" id="GAA4504621.1"/>
    </source>
</evidence>
<name>A0ABP8QJU4_9ACTN</name>
<reference evidence="6" key="1">
    <citation type="journal article" date="2019" name="Int. J. Syst. Evol. Microbiol.">
        <title>The Global Catalogue of Microorganisms (GCM) 10K type strain sequencing project: providing services to taxonomists for standard genome sequencing and annotation.</title>
        <authorList>
            <consortium name="The Broad Institute Genomics Platform"/>
            <consortium name="The Broad Institute Genome Sequencing Center for Infectious Disease"/>
            <person name="Wu L."/>
            <person name="Ma J."/>
        </authorList>
    </citation>
    <scope>NUCLEOTIDE SEQUENCE [LARGE SCALE GENOMIC DNA]</scope>
    <source>
        <strain evidence="6">JCM 17933</strain>
    </source>
</reference>
<evidence type="ECO:0000256" key="2">
    <source>
        <dbReference type="SAM" id="MobiDB-lite"/>
    </source>
</evidence>